<feature type="non-terminal residue" evidence="2">
    <location>
        <position position="247"/>
    </location>
</feature>
<gene>
    <name evidence="2" type="ORF">PFISCL1PPCAC_25099</name>
</gene>
<dbReference type="InterPro" id="IPR036047">
    <property type="entry name" value="F-box-like_dom_sf"/>
</dbReference>
<comment type="caution">
    <text evidence="2">The sequence shown here is derived from an EMBL/GenBank/DDBJ whole genome shotgun (WGS) entry which is preliminary data.</text>
</comment>
<name>A0AAV5WP59_9BILA</name>
<proteinExistence type="predicted"/>
<dbReference type="PROSITE" id="PS50181">
    <property type="entry name" value="FBOX"/>
    <property type="match status" value="1"/>
</dbReference>
<reference evidence="2" key="1">
    <citation type="submission" date="2023-10" db="EMBL/GenBank/DDBJ databases">
        <title>Genome assembly of Pristionchus species.</title>
        <authorList>
            <person name="Yoshida K."/>
            <person name="Sommer R.J."/>
        </authorList>
    </citation>
    <scope>NUCLEOTIDE SEQUENCE</scope>
    <source>
        <strain evidence="2">RS5133</strain>
    </source>
</reference>
<evidence type="ECO:0000313" key="2">
    <source>
        <dbReference type="EMBL" id="GMT33802.1"/>
    </source>
</evidence>
<accession>A0AAV5WP59</accession>
<feature type="non-terminal residue" evidence="2">
    <location>
        <position position="1"/>
    </location>
</feature>
<feature type="domain" description="F-box" evidence="1">
    <location>
        <begin position="55"/>
        <end position="101"/>
    </location>
</feature>
<evidence type="ECO:0000313" key="3">
    <source>
        <dbReference type="Proteomes" id="UP001432322"/>
    </source>
</evidence>
<keyword evidence="3" id="KW-1185">Reference proteome</keyword>
<dbReference type="InterPro" id="IPR001810">
    <property type="entry name" value="F-box_dom"/>
</dbReference>
<dbReference type="AlphaFoldDB" id="A0AAV5WP59"/>
<dbReference type="EMBL" id="BTSY01000006">
    <property type="protein sequence ID" value="GMT33802.1"/>
    <property type="molecule type" value="Genomic_DNA"/>
</dbReference>
<evidence type="ECO:0000259" key="1">
    <source>
        <dbReference type="PROSITE" id="PS50181"/>
    </source>
</evidence>
<sequence length="247" mass="28116">SVQGAGHERKPSRTQLSVMISNDPESMQRSELKCEDSFSTQCTMMNIEFEEPFPSMTLETLPKENHYRILSYLGMKDRLNVRGSSKTMRKSIKESDLFVSDACLSIHTGGITLTIGHIPYLVRNMRDDWTKQRIASDGDCKVSSSASVRLRSNFNIYSNRSVRCLINFITSLFRRLCVNTLTINSHADIINSKLLQQLTAQFDFESLNLRSCYKIPLCVKNFAILSKKSINGFSAYKCVKFQPKTII</sequence>
<organism evidence="2 3">
    <name type="scientific">Pristionchus fissidentatus</name>
    <dbReference type="NCBI Taxonomy" id="1538716"/>
    <lineage>
        <taxon>Eukaryota</taxon>
        <taxon>Metazoa</taxon>
        <taxon>Ecdysozoa</taxon>
        <taxon>Nematoda</taxon>
        <taxon>Chromadorea</taxon>
        <taxon>Rhabditida</taxon>
        <taxon>Rhabditina</taxon>
        <taxon>Diplogasteromorpha</taxon>
        <taxon>Diplogasteroidea</taxon>
        <taxon>Neodiplogasteridae</taxon>
        <taxon>Pristionchus</taxon>
    </lineage>
</organism>
<dbReference type="Pfam" id="PF00646">
    <property type="entry name" value="F-box"/>
    <property type="match status" value="1"/>
</dbReference>
<dbReference type="Proteomes" id="UP001432322">
    <property type="component" value="Unassembled WGS sequence"/>
</dbReference>
<dbReference type="SUPFAM" id="SSF81383">
    <property type="entry name" value="F-box domain"/>
    <property type="match status" value="1"/>
</dbReference>
<protein>
    <recommendedName>
        <fullName evidence="1">F-box domain-containing protein</fullName>
    </recommendedName>
</protein>